<reference evidence="5 6" key="1">
    <citation type="submission" date="2019-11" db="EMBL/GenBank/DDBJ databases">
        <authorList>
            <person name="Dong K."/>
        </authorList>
    </citation>
    <scope>NUCLEOTIDE SEQUENCE [LARGE SCALE GENOMIC DNA]</scope>
    <source>
        <strain evidence="5 6">JCM 17370</strain>
    </source>
</reference>
<proteinExistence type="inferred from homology"/>
<evidence type="ECO:0000313" key="6">
    <source>
        <dbReference type="Proteomes" id="UP000442533"/>
    </source>
</evidence>
<accession>A0A844H6M5</accession>
<evidence type="ECO:0000259" key="3">
    <source>
        <dbReference type="Pfam" id="PF01648"/>
    </source>
</evidence>
<dbReference type="AlphaFoldDB" id="A0A844H6M5"/>
<keyword evidence="6" id="KW-1185">Reference proteome</keyword>
<dbReference type="Gene3D" id="3.90.470.20">
    <property type="entry name" value="4'-phosphopantetheinyl transferase domain"/>
    <property type="match status" value="1"/>
</dbReference>
<protein>
    <submittedName>
        <fullName evidence="5">4'-phosphopantetheinyl transferase superfamily protein</fullName>
    </submittedName>
</protein>
<dbReference type="InterPro" id="IPR050559">
    <property type="entry name" value="P-Pant_transferase_sf"/>
</dbReference>
<dbReference type="EMBL" id="WMIF01000005">
    <property type="protein sequence ID" value="MTH33978.1"/>
    <property type="molecule type" value="Genomic_DNA"/>
</dbReference>
<dbReference type="InterPro" id="IPR008278">
    <property type="entry name" value="4-PPantetheinyl_Trfase_dom"/>
</dbReference>
<dbReference type="SUPFAM" id="SSF56214">
    <property type="entry name" value="4'-phosphopantetheinyl transferase"/>
    <property type="match status" value="2"/>
</dbReference>
<comment type="caution">
    <text evidence="5">The sequence shown here is derived from an EMBL/GenBank/DDBJ whole genome shotgun (WGS) entry which is preliminary data.</text>
</comment>
<dbReference type="GO" id="GO:0000287">
    <property type="term" value="F:magnesium ion binding"/>
    <property type="evidence" value="ECO:0007669"/>
    <property type="project" value="InterPro"/>
</dbReference>
<dbReference type="GO" id="GO:0019878">
    <property type="term" value="P:lysine biosynthetic process via aminoadipic acid"/>
    <property type="evidence" value="ECO:0007669"/>
    <property type="project" value="TreeGrafter"/>
</dbReference>
<evidence type="ECO:0000256" key="2">
    <source>
        <dbReference type="ARBA" id="ARBA00022679"/>
    </source>
</evidence>
<gene>
    <name evidence="5" type="ORF">GL279_05125</name>
</gene>
<dbReference type="OrthoDB" id="9808281at2"/>
<sequence>MRPLRCSSCRMRMSIRSSFSMEWAPGLRHKLRRKCRAGKVGTARPGQSCRHALKLRARAALTLQHKILPAPIRRRLHRGAPKAGLASQAGSAADLVMRRPAETTILAAPLPAVMAAGASPAALSPEERQRLHDFLRPADRQRSLAAHWLKRQALARMTKEAPTALRFRTDDRGKPHLCAEPGGLGIGFNISHAGDWVALAVSRGGAVGVDVEQSRPEALWNEVLPAISAPGDEALAGLWLWTAKEAVLKQRGSGFLGDPQGVGIRARHAAGFVADLPEGRLRGAWRAADAGHLLAVASESPCRWRICRDGAMLRQALAALV</sequence>
<keyword evidence="2 5" id="KW-0808">Transferase</keyword>
<dbReference type="PANTHER" id="PTHR12215">
    <property type="entry name" value="PHOSPHOPANTETHEINE TRANSFERASE"/>
    <property type="match status" value="1"/>
</dbReference>
<feature type="domain" description="4'-phosphopantetheinyl transferase" evidence="3">
    <location>
        <begin position="206"/>
        <end position="294"/>
    </location>
</feature>
<evidence type="ECO:0000256" key="1">
    <source>
        <dbReference type="ARBA" id="ARBA00010990"/>
    </source>
</evidence>
<evidence type="ECO:0000313" key="5">
    <source>
        <dbReference type="EMBL" id="MTH33978.1"/>
    </source>
</evidence>
<dbReference type="GO" id="GO:0005829">
    <property type="term" value="C:cytosol"/>
    <property type="evidence" value="ECO:0007669"/>
    <property type="project" value="TreeGrafter"/>
</dbReference>
<evidence type="ECO:0000259" key="4">
    <source>
        <dbReference type="Pfam" id="PF22624"/>
    </source>
</evidence>
<organism evidence="5 6">
    <name type="scientific">Paracoccus limosus</name>
    <dbReference type="NCBI Taxonomy" id="913252"/>
    <lineage>
        <taxon>Bacteria</taxon>
        <taxon>Pseudomonadati</taxon>
        <taxon>Pseudomonadota</taxon>
        <taxon>Alphaproteobacteria</taxon>
        <taxon>Rhodobacterales</taxon>
        <taxon>Paracoccaceae</taxon>
        <taxon>Paracoccus</taxon>
    </lineage>
</organism>
<dbReference type="PANTHER" id="PTHR12215:SF10">
    <property type="entry name" value="L-AMINOADIPATE-SEMIALDEHYDE DEHYDROGENASE-PHOSPHOPANTETHEINYL TRANSFERASE"/>
    <property type="match status" value="1"/>
</dbReference>
<dbReference type="Pfam" id="PF22624">
    <property type="entry name" value="AASDHPPT_N"/>
    <property type="match status" value="1"/>
</dbReference>
<comment type="similarity">
    <text evidence="1">Belongs to the P-Pant transferase superfamily. Gsp/Sfp/HetI/AcpT family.</text>
</comment>
<dbReference type="InterPro" id="IPR037143">
    <property type="entry name" value="4-PPantetheinyl_Trfase_dom_sf"/>
</dbReference>
<name>A0A844H6M5_9RHOB</name>
<dbReference type="Proteomes" id="UP000442533">
    <property type="component" value="Unassembled WGS sequence"/>
</dbReference>
<dbReference type="GO" id="GO:0008897">
    <property type="term" value="F:holo-[acyl-carrier-protein] synthase activity"/>
    <property type="evidence" value="ECO:0007669"/>
    <property type="project" value="InterPro"/>
</dbReference>
<dbReference type="Pfam" id="PF01648">
    <property type="entry name" value="ACPS"/>
    <property type="match status" value="1"/>
</dbReference>
<dbReference type="InterPro" id="IPR055066">
    <property type="entry name" value="AASDHPPT_N"/>
</dbReference>
<feature type="domain" description="4'-phosphopantetheinyl transferase N-terminal" evidence="4">
    <location>
        <begin position="121"/>
        <end position="201"/>
    </location>
</feature>